<dbReference type="EMBL" id="UINC01222233">
    <property type="protein sequence ID" value="SVE50923.1"/>
    <property type="molecule type" value="Genomic_DNA"/>
</dbReference>
<gene>
    <name evidence="1" type="ORF">METZ01_LOCUS503777</name>
</gene>
<reference evidence="1" key="1">
    <citation type="submission" date="2018-05" db="EMBL/GenBank/DDBJ databases">
        <authorList>
            <person name="Lanie J.A."/>
            <person name="Ng W.-L."/>
            <person name="Kazmierczak K.M."/>
            <person name="Andrzejewski T.M."/>
            <person name="Davidsen T.M."/>
            <person name="Wayne K.J."/>
            <person name="Tettelin H."/>
            <person name="Glass J.I."/>
            <person name="Rusch D."/>
            <person name="Podicherti R."/>
            <person name="Tsui H.-C.T."/>
            <person name="Winkler M.E."/>
        </authorList>
    </citation>
    <scope>NUCLEOTIDE SEQUENCE</scope>
</reference>
<dbReference type="AlphaFoldDB" id="A0A383E388"/>
<accession>A0A383E388</accession>
<proteinExistence type="predicted"/>
<sequence>MRTLFTIRANYIELLQIEQFTLSG</sequence>
<protein>
    <submittedName>
        <fullName evidence="1">Uncharacterized protein</fullName>
    </submittedName>
</protein>
<organism evidence="1">
    <name type="scientific">marine metagenome</name>
    <dbReference type="NCBI Taxonomy" id="408172"/>
    <lineage>
        <taxon>unclassified sequences</taxon>
        <taxon>metagenomes</taxon>
        <taxon>ecological metagenomes</taxon>
    </lineage>
</organism>
<name>A0A383E388_9ZZZZ</name>
<evidence type="ECO:0000313" key="1">
    <source>
        <dbReference type="EMBL" id="SVE50923.1"/>
    </source>
</evidence>